<dbReference type="InterPro" id="IPR000157">
    <property type="entry name" value="TIR_dom"/>
</dbReference>
<dbReference type="Proteomes" id="UP000516105">
    <property type="component" value="Chromosome"/>
</dbReference>
<feature type="compositionally biased region" description="Polar residues" evidence="1">
    <location>
        <begin position="353"/>
        <end position="362"/>
    </location>
</feature>
<dbReference type="Pfam" id="PF13676">
    <property type="entry name" value="TIR_2"/>
    <property type="match status" value="1"/>
</dbReference>
<evidence type="ECO:0000259" key="3">
    <source>
        <dbReference type="PROSITE" id="PS50104"/>
    </source>
</evidence>
<sequence length="374" mass="41551">MTLLARPSEWIHPDRDAASATPFAGGSKHYFAFLSYSHRDEPTARWLHDELEKFRVPGHLVGRVTDHGSVPRRLTPIFRDLRELPASDDLGHEIRAALSTSRFLIVICSPAAADSKWTNAEIEAFKRVHPEGCVLAAIVAGEPFASEHPGREQEECLPRALRFRYDRRGRPTPKRAEPLAADLRGDAEVRRLGLLKLVAGMLGVGLDDLIRRDEVRRQKRLALLAAASLAGMVVTSGLAYTAIQARDAARDQRRQAEGLIGFMLGDLKNKLEPLGRLDVLDSVGARALDYYRHQDTTSLSDESLTQRSRALTLMGQIASSRGTWMEPSSATVKPWQAPPKPCVDRPTIRSEFMNTRKTSSTWGRCPPAGHDERS</sequence>
<evidence type="ECO:0000313" key="5">
    <source>
        <dbReference type="Proteomes" id="UP000516105"/>
    </source>
</evidence>
<keyword evidence="2" id="KW-0812">Transmembrane</keyword>
<keyword evidence="4" id="KW-0675">Receptor</keyword>
<keyword evidence="2" id="KW-0472">Membrane</keyword>
<evidence type="ECO:0000256" key="1">
    <source>
        <dbReference type="SAM" id="MobiDB-lite"/>
    </source>
</evidence>
<evidence type="ECO:0000313" key="4">
    <source>
        <dbReference type="EMBL" id="QNP45595.1"/>
    </source>
</evidence>
<dbReference type="RefSeq" id="WP_187708550.1">
    <property type="nucleotide sequence ID" value="NZ_CP060782.1"/>
</dbReference>
<feature type="domain" description="TIR" evidence="3">
    <location>
        <begin position="28"/>
        <end position="187"/>
    </location>
</feature>
<reference evidence="4 5" key="1">
    <citation type="submission" date="2020-08" db="EMBL/GenBank/DDBJ databases">
        <title>Genome sequence of Sphingomonas sediminicola KACC 15039T.</title>
        <authorList>
            <person name="Hyun D.-W."/>
            <person name="Bae J.-W."/>
        </authorList>
    </citation>
    <scope>NUCLEOTIDE SEQUENCE [LARGE SCALE GENOMIC DNA]</scope>
    <source>
        <strain evidence="4 5">KACC 15039</strain>
    </source>
</reference>
<feature type="transmembrane region" description="Helical" evidence="2">
    <location>
        <begin position="221"/>
        <end position="243"/>
    </location>
</feature>
<keyword evidence="5" id="KW-1185">Reference proteome</keyword>
<keyword evidence="2" id="KW-1133">Transmembrane helix</keyword>
<dbReference type="EMBL" id="CP060782">
    <property type="protein sequence ID" value="QNP45595.1"/>
    <property type="molecule type" value="Genomic_DNA"/>
</dbReference>
<dbReference type="SUPFAM" id="SSF52200">
    <property type="entry name" value="Toll/Interleukin receptor TIR domain"/>
    <property type="match status" value="1"/>
</dbReference>
<proteinExistence type="predicted"/>
<evidence type="ECO:0000256" key="2">
    <source>
        <dbReference type="SAM" id="Phobius"/>
    </source>
</evidence>
<name>A0ABX6T735_9SPHN</name>
<dbReference type="Gene3D" id="3.40.50.10140">
    <property type="entry name" value="Toll/interleukin-1 receptor homology (TIR) domain"/>
    <property type="match status" value="1"/>
</dbReference>
<protein>
    <submittedName>
        <fullName evidence="4">Toll/interleukin-1 receptor domain-containing protein</fullName>
    </submittedName>
</protein>
<dbReference type="InterPro" id="IPR035897">
    <property type="entry name" value="Toll_tir_struct_dom_sf"/>
</dbReference>
<accession>A0ABX6T735</accession>
<organism evidence="4 5">
    <name type="scientific">Sphingomonas sediminicola</name>
    <dbReference type="NCBI Taxonomy" id="386874"/>
    <lineage>
        <taxon>Bacteria</taxon>
        <taxon>Pseudomonadati</taxon>
        <taxon>Pseudomonadota</taxon>
        <taxon>Alphaproteobacteria</taxon>
        <taxon>Sphingomonadales</taxon>
        <taxon>Sphingomonadaceae</taxon>
        <taxon>Sphingomonas</taxon>
    </lineage>
</organism>
<gene>
    <name evidence="4" type="ORF">H9L14_13775</name>
</gene>
<dbReference type="PROSITE" id="PS50104">
    <property type="entry name" value="TIR"/>
    <property type="match status" value="1"/>
</dbReference>
<feature type="region of interest" description="Disordered" evidence="1">
    <location>
        <begin position="353"/>
        <end position="374"/>
    </location>
</feature>